<feature type="transmembrane region" description="Helical" evidence="1">
    <location>
        <begin position="123"/>
        <end position="146"/>
    </location>
</feature>
<evidence type="ECO:0000313" key="3">
    <source>
        <dbReference type="Proteomes" id="UP000615234"/>
    </source>
</evidence>
<name>A0A8I0AI65_9FIRM</name>
<proteinExistence type="predicted"/>
<organism evidence="2 3">
    <name type="scientific">Coprococcus hominis</name>
    <name type="common">ex Liu et al. 2022</name>
    <dbReference type="NCBI Taxonomy" id="2763039"/>
    <lineage>
        <taxon>Bacteria</taxon>
        <taxon>Bacillati</taxon>
        <taxon>Bacillota</taxon>
        <taxon>Clostridia</taxon>
        <taxon>Lachnospirales</taxon>
        <taxon>Lachnospiraceae</taxon>
        <taxon>Coprococcus</taxon>
    </lineage>
</organism>
<feature type="transmembrane region" description="Helical" evidence="1">
    <location>
        <begin position="71"/>
        <end position="89"/>
    </location>
</feature>
<sequence length="155" mass="18285">MKKKKYLMRIFMHLHAPLKERIQMVKDLRRSLDDKLAEGETIEEAIAELGEAADIIQEYEDLGMRKRTKEWVLAVIWILIGIVVGYLLFTECRILYRGYNYVMVHPSPNTAVYMEYDLDIKTAIIKIVFESMCVIVCIGNAIWHFIKQKRNKKEM</sequence>
<gene>
    <name evidence="2" type="ORF">H8S09_00560</name>
</gene>
<keyword evidence="1" id="KW-0812">Transmembrane</keyword>
<comment type="caution">
    <text evidence="2">The sequence shown here is derived from an EMBL/GenBank/DDBJ whole genome shotgun (WGS) entry which is preliminary data.</text>
</comment>
<keyword evidence="1" id="KW-0472">Membrane</keyword>
<evidence type="ECO:0000256" key="1">
    <source>
        <dbReference type="SAM" id="Phobius"/>
    </source>
</evidence>
<dbReference type="RefSeq" id="WP_186847204.1">
    <property type="nucleotide sequence ID" value="NZ_JACOOX010000001.1"/>
</dbReference>
<dbReference type="EMBL" id="JACOOX010000001">
    <property type="protein sequence ID" value="MBC5661396.1"/>
    <property type="molecule type" value="Genomic_DNA"/>
</dbReference>
<dbReference type="AlphaFoldDB" id="A0A8I0AI65"/>
<dbReference type="Pfam" id="PF22564">
    <property type="entry name" value="HAAS"/>
    <property type="match status" value="1"/>
</dbReference>
<keyword evidence="3" id="KW-1185">Reference proteome</keyword>
<evidence type="ECO:0000313" key="2">
    <source>
        <dbReference type="EMBL" id="MBC5661396.1"/>
    </source>
</evidence>
<accession>A0A8I0AI65</accession>
<dbReference type="Proteomes" id="UP000615234">
    <property type="component" value="Unassembled WGS sequence"/>
</dbReference>
<reference evidence="2 3" key="1">
    <citation type="submission" date="2020-08" db="EMBL/GenBank/DDBJ databases">
        <title>Genome public.</title>
        <authorList>
            <person name="Liu C."/>
            <person name="Sun Q."/>
        </authorList>
    </citation>
    <scope>NUCLEOTIDE SEQUENCE [LARGE SCALE GENOMIC DNA]</scope>
    <source>
        <strain evidence="2 3">NSJ-10</strain>
    </source>
</reference>
<protein>
    <submittedName>
        <fullName evidence="2">Uncharacterized protein</fullName>
    </submittedName>
</protein>
<keyword evidence="1" id="KW-1133">Transmembrane helix</keyword>